<dbReference type="PANTHER" id="PTHR43080:SF2">
    <property type="entry name" value="CBS DOMAIN-CONTAINING PROTEIN"/>
    <property type="match status" value="1"/>
</dbReference>
<keyword evidence="5" id="KW-1185">Reference proteome</keyword>
<dbReference type="InterPro" id="IPR046342">
    <property type="entry name" value="CBS_dom_sf"/>
</dbReference>
<dbReference type="PROSITE" id="PS51371">
    <property type="entry name" value="CBS"/>
    <property type="match status" value="2"/>
</dbReference>
<protein>
    <recommendedName>
        <fullName evidence="3">CBS domain-containing protein</fullName>
    </recommendedName>
</protein>
<keyword evidence="1 2" id="KW-0129">CBS domain</keyword>
<organism evidence="4 5">
    <name type="scientific">Sphaerisporangium flaviroseum</name>
    <dbReference type="NCBI Taxonomy" id="509199"/>
    <lineage>
        <taxon>Bacteria</taxon>
        <taxon>Bacillati</taxon>
        <taxon>Actinomycetota</taxon>
        <taxon>Actinomycetes</taxon>
        <taxon>Streptosporangiales</taxon>
        <taxon>Streptosporangiaceae</taxon>
        <taxon>Sphaerisporangium</taxon>
    </lineage>
</organism>
<dbReference type="SUPFAM" id="SSF54631">
    <property type="entry name" value="CBS-domain pair"/>
    <property type="match status" value="1"/>
</dbReference>
<dbReference type="Pfam" id="PF00571">
    <property type="entry name" value="CBS"/>
    <property type="match status" value="2"/>
</dbReference>
<feature type="domain" description="CBS" evidence="3">
    <location>
        <begin position="12"/>
        <end position="68"/>
    </location>
</feature>
<dbReference type="Proteomes" id="UP001500888">
    <property type="component" value="Unassembled WGS sequence"/>
</dbReference>
<reference evidence="5" key="1">
    <citation type="journal article" date="2019" name="Int. J. Syst. Evol. Microbiol.">
        <title>The Global Catalogue of Microorganisms (GCM) 10K type strain sequencing project: providing services to taxonomists for standard genome sequencing and annotation.</title>
        <authorList>
            <consortium name="The Broad Institute Genomics Platform"/>
            <consortium name="The Broad Institute Genome Sequencing Center for Infectious Disease"/>
            <person name="Wu L."/>
            <person name="Ma J."/>
        </authorList>
    </citation>
    <scope>NUCLEOTIDE SEQUENCE [LARGE SCALE GENOMIC DNA]</scope>
    <source>
        <strain evidence="5">JCM 16908</strain>
    </source>
</reference>
<feature type="domain" description="CBS" evidence="3">
    <location>
        <begin position="79"/>
        <end position="137"/>
    </location>
</feature>
<sequence>MSVETLVAEQIMSRIVVTVKPDESPLLAWELMRRAGVHHLPVVDDACRVLGIITREDLAASWSGGPEEQSHRQVRTLAGQHRLPRVSSDQFLPRVAAAMLDAGRDAVPVTSEDGRLIGLVTAQDVLKAVAGRVIRPEGPAEVRTGLFRLEPIPPSATLG</sequence>
<evidence type="ECO:0000313" key="4">
    <source>
        <dbReference type="EMBL" id="GAA3820456.1"/>
    </source>
</evidence>
<dbReference type="PANTHER" id="PTHR43080">
    <property type="entry name" value="CBS DOMAIN-CONTAINING PROTEIN CBSX3, MITOCHONDRIAL"/>
    <property type="match status" value="1"/>
</dbReference>
<evidence type="ECO:0000313" key="5">
    <source>
        <dbReference type="Proteomes" id="UP001500888"/>
    </source>
</evidence>
<evidence type="ECO:0000256" key="1">
    <source>
        <dbReference type="ARBA" id="ARBA00023122"/>
    </source>
</evidence>
<dbReference type="RefSeq" id="WP_344943758.1">
    <property type="nucleotide sequence ID" value="NZ_BAAAZR010000012.1"/>
</dbReference>
<gene>
    <name evidence="4" type="ORF">GCM10022226_46050</name>
</gene>
<evidence type="ECO:0000256" key="2">
    <source>
        <dbReference type="PROSITE-ProRule" id="PRU00703"/>
    </source>
</evidence>
<dbReference type="EMBL" id="BAAAZR010000012">
    <property type="protein sequence ID" value="GAA3820456.1"/>
    <property type="molecule type" value="Genomic_DNA"/>
</dbReference>
<accession>A0ABP7IJY6</accession>
<proteinExistence type="predicted"/>
<dbReference type="InterPro" id="IPR051257">
    <property type="entry name" value="Diverse_CBS-Domain"/>
</dbReference>
<evidence type="ECO:0000259" key="3">
    <source>
        <dbReference type="PROSITE" id="PS51371"/>
    </source>
</evidence>
<name>A0ABP7IJY6_9ACTN</name>
<comment type="caution">
    <text evidence="4">The sequence shown here is derived from an EMBL/GenBank/DDBJ whole genome shotgun (WGS) entry which is preliminary data.</text>
</comment>
<dbReference type="Gene3D" id="3.10.580.10">
    <property type="entry name" value="CBS-domain"/>
    <property type="match status" value="1"/>
</dbReference>
<dbReference type="InterPro" id="IPR000644">
    <property type="entry name" value="CBS_dom"/>
</dbReference>
<dbReference type="SMART" id="SM00116">
    <property type="entry name" value="CBS"/>
    <property type="match status" value="2"/>
</dbReference>